<dbReference type="GO" id="GO:0004519">
    <property type="term" value="F:endonuclease activity"/>
    <property type="evidence" value="ECO:0007669"/>
    <property type="project" value="UniProtKB-KW"/>
</dbReference>
<dbReference type="InterPro" id="IPR020847">
    <property type="entry name" value="AP_endonuclease_F1_BS"/>
</dbReference>
<evidence type="ECO:0000313" key="3">
    <source>
        <dbReference type="Proteomes" id="UP000661193"/>
    </source>
</evidence>
<keyword evidence="2" id="KW-0255">Endonuclease</keyword>
<dbReference type="PROSITE" id="PS00726">
    <property type="entry name" value="AP_NUCLEASE_F1_1"/>
    <property type="match status" value="1"/>
</dbReference>
<dbReference type="InterPro" id="IPR036691">
    <property type="entry name" value="Endo/exonu/phosph_ase_sf"/>
</dbReference>
<proteinExistence type="predicted"/>
<dbReference type="Gene3D" id="3.60.10.10">
    <property type="entry name" value="Endonuclease/exonuclease/phosphatase"/>
    <property type="match status" value="1"/>
</dbReference>
<accession>A0ABS1UGE0</accession>
<dbReference type="SUPFAM" id="SSF56219">
    <property type="entry name" value="DNase I-like"/>
    <property type="match status" value="1"/>
</dbReference>
<name>A0ABS1UGE0_9ACTN</name>
<evidence type="ECO:0000259" key="1">
    <source>
        <dbReference type="Pfam" id="PF03372"/>
    </source>
</evidence>
<sequence>MPTTDIREVTRMRFVTYNLLDLTLTADNLREANRQRRVIDTIRNLEPDVIAVQELKSPPASAARLAAELADRTGLTSTVATNGSARAIHAVAVGDHTVHTALLWRPGLTPLPHTFRTYSPAVHYDGGWRGIGYGSMVRLAFQIDGQPITFASYHAPAYGRHRRIDQAEAVLAALTRPHELALIGSDFNSIGAARTNGADYDPDPYTGRPWWPDLVHQCHEPTHPSQRHRADRRPAQVWEAGGLHDVAAATRSPWKATTGHWPTCPYGVRGIARRVDTIHATQPVLRAVRSLTVVDNPTTRAASDHLPVTVDLDPRKLVVNPGDSRLVGQRGR</sequence>
<keyword evidence="3" id="KW-1185">Reference proteome</keyword>
<keyword evidence="2" id="KW-0378">Hydrolase</keyword>
<dbReference type="EMBL" id="JAETXL010000002">
    <property type="protein sequence ID" value="MBL6275402.1"/>
    <property type="molecule type" value="Genomic_DNA"/>
</dbReference>
<dbReference type="RefSeq" id="WP_203220376.1">
    <property type="nucleotide sequence ID" value="NZ_JAETXL010000002.1"/>
</dbReference>
<reference evidence="2 3" key="1">
    <citation type="submission" date="2021-01" db="EMBL/GenBank/DDBJ databases">
        <title>Genome sequencing of Micromonospora fiedleri MG-37.</title>
        <authorList>
            <person name="Moreland P.E.J."/>
            <person name="Stach J.E.M."/>
        </authorList>
    </citation>
    <scope>NUCLEOTIDE SEQUENCE [LARGE SCALE GENOMIC DNA]</scope>
    <source>
        <strain evidence="2 3">MG-37</strain>
    </source>
</reference>
<dbReference type="Pfam" id="PF03372">
    <property type="entry name" value="Exo_endo_phos"/>
    <property type="match status" value="1"/>
</dbReference>
<feature type="domain" description="Endonuclease/exonuclease/phosphatase" evidence="1">
    <location>
        <begin position="16"/>
        <end position="212"/>
    </location>
</feature>
<protein>
    <submittedName>
        <fullName evidence="2">Endonuclease/exonuclease/phosphatase family protein</fullName>
    </submittedName>
</protein>
<gene>
    <name evidence="2" type="ORF">JMF97_04415</name>
</gene>
<keyword evidence="2" id="KW-0540">Nuclease</keyword>
<organism evidence="2 3">
    <name type="scientific">Micromonospora fiedleri</name>
    <dbReference type="NCBI Taxonomy" id="1157498"/>
    <lineage>
        <taxon>Bacteria</taxon>
        <taxon>Bacillati</taxon>
        <taxon>Actinomycetota</taxon>
        <taxon>Actinomycetes</taxon>
        <taxon>Micromonosporales</taxon>
        <taxon>Micromonosporaceae</taxon>
        <taxon>Micromonospora</taxon>
    </lineage>
</organism>
<dbReference type="Proteomes" id="UP000661193">
    <property type="component" value="Unassembled WGS sequence"/>
</dbReference>
<dbReference type="InterPro" id="IPR005135">
    <property type="entry name" value="Endo/exonuclease/phosphatase"/>
</dbReference>
<evidence type="ECO:0000313" key="2">
    <source>
        <dbReference type="EMBL" id="MBL6275402.1"/>
    </source>
</evidence>
<comment type="caution">
    <text evidence="2">The sequence shown here is derived from an EMBL/GenBank/DDBJ whole genome shotgun (WGS) entry which is preliminary data.</text>
</comment>